<dbReference type="Pfam" id="PF12802">
    <property type="entry name" value="MarR_2"/>
    <property type="match status" value="1"/>
</dbReference>
<protein>
    <submittedName>
        <fullName evidence="2">MarR family transcriptional regulator</fullName>
    </submittedName>
</protein>
<dbReference type="Gene3D" id="1.10.287.100">
    <property type="match status" value="1"/>
</dbReference>
<evidence type="ECO:0000313" key="2">
    <source>
        <dbReference type="EMBL" id="MBL1100770.1"/>
    </source>
</evidence>
<gene>
    <name evidence="2" type="ORF">JK363_29725</name>
</gene>
<comment type="caution">
    <text evidence="2">The sequence shown here is derived from an EMBL/GenBank/DDBJ whole genome shotgun (WGS) entry which is preliminary data.</text>
</comment>
<evidence type="ECO:0000313" key="3">
    <source>
        <dbReference type="Proteomes" id="UP000634229"/>
    </source>
</evidence>
<dbReference type="Gene3D" id="1.10.10.10">
    <property type="entry name" value="Winged helix-like DNA-binding domain superfamily/Winged helix DNA-binding domain"/>
    <property type="match status" value="1"/>
</dbReference>
<dbReference type="PANTHER" id="PTHR39515">
    <property type="entry name" value="CONSERVED PROTEIN"/>
    <property type="match status" value="1"/>
</dbReference>
<sequence length="135" mass="14775">MATDLSAVVGQLMRRMRAASPLGELTPSQHSVLSRLDTGGPATTAALARAELIRPQSMRTILAALEERRLIERTPHPTDGRQIDFSVTEEGLRAIAAVRQAKQSWLLDAIATRLDGEERHTLAEATALLKRLVED</sequence>
<dbReference type="InterPro" id="IPR052526">
    <property type="entry name" value="HTH-type_Bedaq_tolerance"/>
</dbReference>
<accession>A0ABS1NLC8</accession>
<feature type="domain" description="HTH marR-type" evidence="1">
    <location>
        <begin position="1"/>
        <end position="134"/>
    </location>
</feature>
<keyword evidence="3" id="KW-1185">Reference proteome</keyword>
<dbReference type="InterPro" id="IPR036390">
    <property type="entry name" value="WH_DNA-bd_sf"/>
</dbReference>
<dbReference type="InterPro" id="IPR036388">
    <property type="entry name" value="WH-like_DNA-bd_sf"/>
</dbReference>
<evidence type="ECO:0000259" key="1">
    <source>
        <dbReference type="PROSITE" id="PS50995"/>
    </source>
</evidence>
<dbReference type="Proteomes" id="UP000634229">
    <property type="component" value="Unassembled WGS sequence"/>
</dbReference>
<dbReference type="PANTHER" id="PTHR39515:SF2">
    <property type="entry name" value="HTH-TYPE TRANSCRIPTIONAL REGULATOR RV0880"/>
    <property type="match status" value="1"/>
</dbReference>
<dbReference type="SUPFAM" id="SSF46785">
    <property type="entry name" value="Winged helix' DNA-binding domain"/>
    <property type="match status" value="1"/>
</dbReference>
<name>A0ABS1NLC8_9ACTN</name>
<proteinExistence type="predicted"/>
<organism evidence="2 3">
    <name type="scientific">Streptomyces coffeae</name>
    <dbReference type="NCBI Taxonomy" id="621382"/>
    <lineage>
        <taxon>Bacteria</taxon>
        <taxon>Bacillati</taxon>
        <taxon>Actinomycetota</taxon>
        <taxon>Actinomycetes</taxon>
        <taxon>Kitasatosporales</taxon>
        <taxon>Streptomycetaceae</taxon>
        <taxon>Streptomyces</taxon>
    </lineage>
</organism>
<dbReference type="SMART" id="SM00347">
    <property type="entry name" value="HTH_MARR"/>
    <property type="match status" value="1"/>
</dbReference>
<dbReference type="InterPro" id="IPR000835">
    <property type="entry name" value="HTH_MarR-typ"/>
</dbReference>
<dbReference type="PROSITE" id="PS50995">
    <property type="entry name" value="HTH_MARR_2"/>
    <property type="match status" value="1"/>
</dbReference>
<dbReference type="EMBL" id="JAERRF010000022">
    <property type="protein sequence ID" value="MBL1100770.1"/>
    <property type="molecule type" value="Genomic_DNA"/>
</dbReference>
<reference evidence="2 3" key="1">
    <citation type="submission" date="2021-01" db="EMBL/GenBank/DDBJ databases">
        <title>WGS of actinomycetes isolated from Thailand.</title>
        <authorList>
            <person name="Thawai C."/>
        </authorList>
    </citation>
    <scope>NUCLEOTIDE SEQUENCE [LARGE SCALE GENOMIC DNA]</scope>
    <source>
        <strain evidence="2 3">CA1R205</strain>
    </source>
</reference>